<proteinExistence type="predicted"/>
<feature type="repeat" description="ANK" evidence="3">
    <location>
        <begin position="219"/>
        <end position="251"/>
    </location>
</feature>
<dbReference type="SMART" id="SM00248">
    <property type="entry name" value="ANK"/>
    <property type="match status" value="18"/>
</dbReference>
<evidence type="ECO:0000256" key="3">
    <source>
        <dbReference type="PROSITE-ProRule" id="PRU00023"/>
    </source>
</evidence>
<evidence type="ECO:0000256" key="4">
    <source>
        <dbReference type="SAM" id="MobiDB-lite"/>
    </source>
</evidence>
<gene>
    <name evidence="5" type="ORF">CYMTET_41079</name>
</gene>
<accession>A0AAE0C6U6</accession>
<feature type="repeat" description="ANK" evidence="3">
    <location>
        <begin position="785"/>
        <end position="817"/>
    </location>
</feature>
<feature type="repeat" description="ANK" evidence="3">
    <location>
        <begin position="719"/>
        <end position="751"/>
    </location>
</feature>
<dbReference type="InterPro" id="IPR002110">
    <property type="entry name" value="Ankyrin_rpt"/>
</dbReference>
<dbReference type="SUPFAM" id="SSF48403">
    <property type="entry name" value="Ankyrin repeat"/>
    <property type="match status" value="3"/>
</dbReference>
<feature type="repeat" description="ANK" evidence="3">
    <location>
        <begin position="71"/>
        <end position="103"/>
    </location>
</feature>
<keyword evidence="2 3" id="KW-0040">ANK repeat</keyword>
<keyword evidence="1" id="KW-0677">Repeat</keyword>
<dbReference type="Gene3D" id="1.25.40.20">
    <property type="entry name" value="Ankyrin repeat-containing domain"/>
    <property type="match status" value="4"/>
</dbReference>
<dbReference type="AlphaFoldDB" id="A0AAE0C6U6"/>
<feature type="repeat" description="ANK" evidence="3">
    <location>
        <begin position="432"/>
        <end position="464"/>
    </location>
</feature>
<dbReference type="InterPro" id="IPR036770">
    <property type="entry name" value="Ankyrin_rpt-contain_sf"/>
</dbReference>
<reference evidence="5 6" key="1">
    <citation type="journal article" date="2015" name="Genome Biol. Evol.">
        <title>Comparative Genomics of a Bacterivorous Green Alga Reveals Evolutionary Causalities and Consequences of Phago-Mixotrophic Mode of Nutrition.</title>
        <authorList>
            <person name="Burns J.A."/>
            <person name="Paasch A."/>
            <person name="Narechania A."/>
            <person name="Kim E."/>
        </authorList>
    </citation>
    <scope>NUCLEOTIDE SEQUENCE [LARGE SCALE GENOMIC DNA]</scope>
    <source>
        <strain evidence="5 6">PLY_AMNH</strain>
    </source>
</reference>
<dbReference type="Pfam" id="PF12796">
    <property type="entry name" value="Ank_2"/>
    <property type="match status" value="6"/>
</dbReference>
<dbReference type="PROSITE" id="PS50088">
    <property type="entry name" value="ANK_REPEAT"/>
    <property type="match status" value="13"/>
</dbReference>
<dbReference type="EMBL" id="LGRX02027284">
    <property type="protein sequence ID" value="KAK3249493.1"/>
    <property type="molecule type" value="Genomic_DNA"/>
</dbReference>
<protein>
    <submittedName>
        <fullName evidence="5">Uncharacterized protein</fullName>
    </submittedName>
</protein>
<dbReference type="PANTHER" id="PTHR24198">
    <property type="entry name" value="ANKYRIN REPEAT AND PROTEIN KINASE DOMAIN-CONTAINING PROTEIN"/>
    <property type="match status" value="1"/>
</dbReference>
<evidence type="ECO:0000313" key="6">
    <source>
        <dbReference type="Proteomes" id="UP001190700"/>
    </source>
</evidence>
<sequence>MSSEKQLAQIAAEAAEREAAKLAAAEEKARKEEEESQTNLFEAAETGNIEMIRRLLGKKHSHAHINAKNLDGKTALHLAALANQAVACTVLRKYGASLKKVDTQGWTPLMAACAEEKTEAMKALLAPTFVLKYSVWKQMRRTTKEVVVTQRDMMTEEENKAIDRLDKKNSSVVVDQADINAITGEGKTCVHISAEKGMSINMLCLLKDNGADLEAQDSRGRTGMHYAASCGTTEIVQLLWEMGVSVVDSDFEGMTPFHFAAMKGKHKTLSLIKDVMCGKVHSSGAMLRQLNDAVISDPIQILRAAVNRAYPLSVMEIREHEASAKARQRWKAIAVMVHSRSLPYDVDIEFNEVNDIVHNVEEFEETFSSALHQKAISGDVKGLKKLLKGGADIMERDSTGRTAMHLAAEKGNLHMLEVLCQKGGIVGAEDMCGQTAMHIAAKGGKHGVVRLLGNLGGNVQSQDIVGQTPMHLAASHGCYSVIQELWNLGAPLDIPDKMGQFPLHNAARSGEAEVIPLLKSLGAQMEAVDLDGHTAVDLACKKGQVSAVIAMRDIGVFLKPGQAEACTELAEMLGTEQIQVISGTASSRGQGCLPRHPSLGWCLRGAAYEDGCRRLRSCVFKMGGGLRLGRTGNTPLLKTLYELGIELEDKDSDGMSAIHVAASNGHSDAILFLWQVGVFAGSKDRICRAPLHFAALKDQVVIVDLLIALGEDIHTEDSIGRTAMHVAAEHGQLEALESLAAAGADINRETFEGWAPLHFAAWNGMTKAVQALIDMGAQQLPVTTFGQTPAHVAAMNGKHLVLTYLHSVGISVEELDADGFTPVQWAAKKGQLKCVEVLVQVAGVDIQAQKIPEIKTRMCFDPFANPDTMHRNVQATLRKKSVQMKNAIQDTQNGLEIQAGNIASTELVSI</sequence>
<name>A0AAE0C6U6_9CHLO</name>
<feature type="repeat" description="ANK" evidence="3">
    <location>
        <begin position="399"/>
        <end position="431"/>
    </location>
</feature>
<feature type="repeat" description="ANK" evidence="3">
    <location>
        <begin position="653"/>
        <end position="685"/>
    </location>
</feature>
<organism evidence="5 6">
    <name type="scientific">Cymbomonas tetramitiformis</name>
    <dbReference type="NCBI Taxonomy" id="36881"/>
    <lineage>
        <taxon>Eukaryota</taxon>
        <taxon>Viridiplantae</taxon>
        <taxon>Chlorophyta</taxon>
        <taxon>Pyramimonadophyceae</taxon>
        <taxon>Pyramimonadales</taxon>
        <taxon>Pyramimonadaceae</taxon>
        <taxon>Cymbomonas</taxon>
    </lineage>
</organism>
<feature type="repeat" description="ANK" evidence="3">
    <location>
        <begin position="366"/>
        <end position="398"/>
    </location>
</feature>
<evidence type="ECO:0000256" key="1">
    <source>
        <dbReference type="ARBA" id="ARBA00022737"/>
    </source>
</evidence>
<feature type="repeat" description="ANK" evidence="3">
    <location>
        <begin position="185"/>
        <end position="218"/>
    </location>
</feature>
<feature type="repeat" description="ANK" evidence="3">
    <location>
        <begin position="752"/>
        <end position="778"/>
    </location>
</feature>
<feature type="repeat" description="ANK" evidence="3">
    <location>
        <begin position="498"/>
        <end position="530"/>
    </location>
</feature>
<feature type="compositionally biased region" description="Basic and acidic residues" evidence="4">
    <location>
        <begin position="21"/>
        <end position="33"/>
    </location>
</feature>
<keyword evidence="6" id="KW-1185">Reference proteome</keyword>
<evidence type="ECO:0000313" key="5">
    <source>
        <dbReference type="EMBL" id="KAK3249493.1"/>
    </source>
</evidence>
<feature type="region of interest" description="Disordered" evidence="4">
    <location>
        <begin position="21"/>
        <end position="42"/>
    </location>
</feature>
<dbReference type="PANTHER" id="PTHR24198:SF165">
    <property type="entry name" value="ANKYRIN REPEAT-CONTAINING PROTEIN-RELATED"/>
    <property type="match status" value="1"/>
</dbReference>
<feature type="repeat" description="ANK" evidence="3">
    <location>
        <begin position="686"/>
        <end position="718"/>
    </location>
</feature>
<dbReference type="Proteomes" id="UP001190700">
    <property type="component" value="Unassembled WGS sequence"/>
</dbReference>
<evidence type="ECO:0000256" key="2">
    <source>
        <dbReference type="ARBA" id="ARBA00023043"/>
    </source>
</evidence>
<feature type="repeat" description="ANK" evidence="3">
    <location>
        <begin position="465"/>
        <end position="497"/>
    </location>
</feature>
<dbReference type="Pfam" id="PF00023">
    <property type="entry name" value="Ank"/>
    <property type="match status" value="1"/>
</dbReference>
<dbReference type="PROSITE" id="PS50297">
    <property type="entry name" value="ANK_REP_REGION"/>
    <property type="match status" value="9"/>
</dbReference>
<comment type="caution">
    <text evidence="5">The sequence shown here is derived from an EMBL/GenBank/DDBJ whole genome shotgun (WGS) entry which is preliminary data.</text>
</comment>